<evidence type="ECO:0000256" key="16">
    <source>
        <dbReference type="ARBA" id="ARBA00023157"/>
    </source>
</evidence>
<dbReference type="InterPro" id="IPR003582">
    <property type="entry name" value="ShKT_dom"/>
</dbReference>
<dbReference type="Pfam" id="PF00095">
    <property type="entry name" value="WAP"/>
    <property type="match status" value="1"/>
</dbReference>
<evidence type="ECO:0000256" key="18">
    <source>
        <dbReference type="ARBA" id="ARBA00023319"/>
    </source>
</evidence>
<evidence type="ECO:0000256" key="14">
    <source>
        <dbReference type="ARBA" id="ARBA00022989"/>
    </source>
</evidence>
<dbReference type="CDD" id="cd00096">
    <property type="entry name" value="Ig"/>
    <property type="match status" value="1"/>
</dbReference>
<keyword evidence="8" id="KW-0732">Signal</keyword>
<evidence type="ECO:0000256" key="10">
    <source>
        <dbReference type="ARBA" id="ARBA00022869"/>
    </source>
</evidence>
<feature type="domain" description="BPTI/Kunitz inhibitor" evidence="23">
    <location>
        <begin position="1944"/>
        <end position="1994"/>
    </location>
</feature>
<dbReference type="GO" id="GO:0004867">
    <property type="term" value="F:serine-type endopeptidase inhibitor activity"/>
    <property type="evidence" value="ECO:0007669"/>
    <property type="project" value="UniProtKB-KW"/>
</dbReference>
<evidence type="ECO:0000256" key="8">
    <source>
        <dbReference type="ARBA" id="ARBA00022729"/>
    </source>
</evidence>
<dbReference type="SUPFAM" id="SSF57362">
    <property type="entry name" value="BPTI-like"/>
    <property type="match status" value="6"/>
</dbReference>
<feature type="compositionally biased region" description="Acidic residues" evidence="22">
    <location>
        <begin position="306"/>
        <end position="315"/>
    </location>
</feature>
<gene>
    <name evidence="28" type="ORF">V9T40_002967</name>
</gene>
<feature type="compositionally biased region" description="Polar residues" evidence="22">
    <location>
        <begin position="1131"/>
        <end position="1171"/>
    </location>
</feature>
<feature type="compositionally biased region" description="Polar residues" evidence="22">
    <location>
        <begin position="1285"/>
        <end position="1298"/>
    </location>
</feature>
<evidence type="ECO:0000313" key="29">
    <source>
        <dbReference type="Proteomes" id="UP001367676"/>
    </source>
</evidence>
<dbReference type="SMART" id="SM00409">
    <property type="entry name" value="IG"/>
    <property type="match status" value="3"/>
</dbReference>
<dbReference type="SUPFAM" id="SSF57256">
    <property type="entry name" value="Elafin-like"/>
    <property type="match status" value="1"/>
</dbReference>
<keyword evidence="16 21" id="KW-1015">Disulfide bond</keyword>
<dbReference type="Pfam" id="PF00014">
    <property type="entry name" value="Kunitz_BPTI"/>
    <property type="match status" value="6"/>
</dbReference>
<keyword evidence="13" id="KW-0654">Proteoglycan</keyword>
<keyword evidence="5" id="KW-0272">Extracellular matrix</keyword>
<dbReference type="GO" id="GO:0005604">
    <property type="term" value="C:basement membrane"/>
    <property type="evidence" value="ECO:0007669"/>
    <property type="project" value="UniProtKB-SubCell"/>
</dbReference>
<dbReference type="PRINTS" id="PR01857">
    <property type="entry name" value="ADAMTSFAMILY"/>
</dbReference>
<proteinExistence type="inferred from homology"/>
<dbReference type="PROSITE" id="PS50900">
    <property type="entry name" value="PLAC"/>
    <property type="match status" value="1"/>
</dbReference>
<dbReference type="CDD" id="cd22639">
    <property type="entry name" value="Kunitz_papilin_lacunin-like"/>
    <property type="match status" value="1"/>
</dbReference>
<evidence type="ECO:0000259" key="26">
    <source>
        <dbReference type="PROSITE" id="PS51390"/>
    </source>
</evidence>
<feature type="compositionally biased region" description="Pro residues" evidence="22">
    <location>
        <begin position="2002"/>
        <end position="2013"/>
    </location>
</feature>
<comment type="subcellular location">
    <subcellularLocation>
        <location evidence="1">Membrane</location>
        <topology evidence="1">Single-pass membrane protein</topology>
    </subcellularLocation>
    <subcellularLocation>
        <location evidence="2">Secreted</location>
        <location evidence="2">Extracellular space</location>
        <location evidence="2">Extracellular matrix</location>
        <location evidence="2">Basement membrane</location>
    </subcellularLocation>
</comment>
<dbReference type="Gene3D" id="2.60.120.830">
    <property type="match status" value="1"/>
</dbReference>
<dbReference type="InterPro" id="IPR020901">
    <property type="entry name" value="Prtase_inh_Kunz-CS"/>
</dbReference>
<dbReference type="Pfam" id="PF05986">
    <property type="entry name" value="ADAMTS_spacer1"/>
    <property type="match status" value="1"/>
</dbReference>
<dbReference type="PRINTS" id="PR00759">
    <property type="entry name" value="BASICPTASE"/>
</dbReference>
<keyword evidence="14" id="KW-1133">Transmembrane helix</keyword>
<dbReference type="InterPro" id="IPR003598">
    <property type="entry name" value="Ig_sub2"/>
</dbReference>
<feature type="compositionally biased region" description="Low complexity" evidence="22">
    <location>
        <begin position="1172"/>
        <end position="1284"/>
    </location>
</feature>
<evidence type="ECO:0000256" key="15">
    <source>
        <dbReference type="ARBA" id="ARBA00023136"/>
    </source>
</evidence>
<dbReference type="PROSITE" id="PS50092">
    <property type="entry name" value="TSP1"/>
    <property type="match status" value="5"/>
</dbReference>
<evidence type="ECO:0000256" key="3">
    <source>
        <dbReference type="ARBA" id="ARBA00022473"/>
    </source>
</evidence>
<dbReference type="PROSITE" id="PS00280">
    <property type="entry name" value="BPTI_KUNITZ_1"/>
    <property type="match status" value="4"/>
</dbReference>
<feature type="disulfide bond" evidence="21">
    <location>
        <begin position="2587"/>
        <end position="2605"/>
    </location>
</feature>
<evidence type="ECO:0000256" key="17">
    <source>
        <dbReference type="ARBA" id="ARBA00023180"/>
    </source>
</evidence>
<dbReference type="CDD" id="cd00199">
    <property type="entry name" value="WAP"/>
    <property type="match status" value="1"/>
</dbReference>
<keyword evidence="6" id="KW-0646">Protease inhibitor</keyword>
<dbReference type="SUPFAM" id="SSF48726">
    <property type="entry name" value="Immunoglobulin"/>
    <property type="match status" value="3"/>
</dbReference>
<organism evidence="28 29">
    <name type="scientific">Parthenolecanium corni</name>
    <dbReference type="NCBI Taxonomy" id="536013"/>
    <lineage>
        <taxon>Eukaryota</taxon>
        <taxon>Metazoa</taxon>
        <taxon>Ecdysozoa</taxon>
        <taxon>Arthropoda</taxon>
        <taxon>Hexapoda</taxon>
        <taxon>Insecta</taxon>
        <taxon>Pterygota</taxon>
        <taxon>Neoptera</taxon>
        <taxon>Paraneoptera</taxon>
        <taxon>Hemiptera</taxon>
        <taxon>Sternorrhyncha</taxon>
        <taxon>Coccoidea</taxon>
        <taxon>Coccidae</taxon>
        <taxon>Parthenolecanium</taxon>
    </lineage>
</organism>
<evidence type="ECO:0000256" key="6">
    <source>
        <dbReference type="ARBA" id="ARBA00022690"/>
    </source>
</evidence>
<evidence type="ECO:0000259" key="25">
    <source>
        <dbReference type="PROSITE" id="PS50900"/>
    </source>
</evidence>
<evidence type="ECO:0000259" key="24">
    <source>
        <dbReference type="PROSITE" id="PS50835"/>
    </source>
</evidence>
<reference evidence="28 29" key="1">
    <citation type="submission" date="2024-03" db="EMBL/GenBank/DDBJ databases">
        <title>Adaptation during the transition from Ophiocordyceps entomopathogen to insect associate is accompanied by gene loss and intensified selection.</title>
        <authorList>
            <person name="Ward C.M."/>
            <person name="Onetto C.A."/>
            <person name="Borneman A.R."/>
        </authorList>
    </citation>
    <scope>NUCLEOTIDE SEQUENCE [LARGE SCALE GENOMIC DNA]</scope>
    <source>
        <strain evidence="28">AWRI1</strain>
        <tissue evidence="28">Single Adult Female</tissue>
    </source>
</reference>
<evidence type="ECO:0000256" key="22">
    <source>
        <dbReference type="SAM" id="MobiDB-lite"/>
    </source>
</evidence>
<dbReference type="InterPro" id="IPR036383">
    <property type="entry name" value="TSP1_rpt_sf"/>
</dbReference>
<dbReference type="InterPro" id="IPR000884">
    <property type="entry name" value="TSP1_rpt"/>
</dbReference>
<dbReference type="InterPro" id="IPR013783">
    <property type="entry name" value="Ig-like_fold"/>
</dbReference>
<dbReference type="CDD" id="cd00109">
    <property type="entry name" value="Kunitz-type"/>
    <property type="match status" value="5"/>
</dbReference>
<dbReference type="InterPro" id="IPR003599">
    <property type="entry name" value="Ig_sub"/>
</dbReference>
<evidence type="ECO:0000256" key="13">
    <source>
        <dbReference type="ARBA" id="ARBA00022974"/>
    </source>
</evidence>
<evidence type="ECO:0000256" key="5">
    <source>
        <dbReference type="ARBA" id="ARBA00022530"/>
    </source>
</evidence>
<protein>
    <recommendedName>
        <fullName evidence="20">Papilin</fullName>
    </recommendedName>
</protein>
<feature type="domain" description="PLAC" evidence="25">
    <location>
        <begin position="2574"/>
        <end position="2613"/>
    </location>
</feature>
<feature type="region of interest" description="Disordered" evidence="22">
    <location>
        <begin position="1009"/>
        <end position="1298"/>
    </location>
</feature>
<keyword evidence="9" id="KW-0677">Repeat</keyword>
<feature type="compositionally biased region" description="Low complexity" evidence="22">
    <location>
        <begin position="1108"/>
        <end position="1130"/>
    </location>
</feature>
<dbReference type="GO" id="GO:0007155">
    <property type="term" value="P:cell adhesion"/>
    <property type="evidence" value="ECO:0007669"/>
    <property type="project" value="UniProtKB-KW"/>
</dbReference>
<feature type="domain" description="Ig-like" evidence="24">
    <location>
        <begin position="2341"/>
        <end position="2427"/>
    </location>
</feature>
<dbReference type="SUPFAM" id="SSF82895">
    <property type="entry name" value="TSP-1 type 1 repeat"/>
    <property type="match status" value="6"/>
</dbReference>
<dbReference type="FunFam" id="4.10.410.10:FF:000020">
    <property type="entry name" value="Collagen, type VI, alpha 3"/>
    <property type="match status" value="2"/>
</dbReference>
<dbReference type="GO" id="GO:0005576">
    <property type="term" value="C:extracellular region"/>
    <property type="evidence" value="ECO:0007669"/>
    <property type="project" value="InterPro"/>
</dbReference>
<dbReference type="Pfam" id="PF07679">
    <property type="entry name" value="I-set"/>
    <property type="match status" value="2"/>
</dbReference>
<comment type="caution">
    <text evidence="21">Lacks conserved residue(s) required for the propagation of feature annotation.</text>
</comment>
<dbReference type="InterPro" id="IPR050439">
    <property type="entry name" value="ADAMTS_ADAMTS-like"/>
</dbReference>
<dbReference type="SMART" id="SM00217">
    <property type="entry name" value="WAP"/>
    <property type="match status" value="1"/>
</dbReference>
<dbReference type="PROSITE" id="PS51670">
    <property type="entry name" value="SHKT"/>
    <property type="match status" value="1"/>
</dbReference>
<evidence type="ECO:0000256" key="12">
    <source>
        <dbReference type="ARBA" id="ARBA00022900"/>
    </source>
</evidence>
<keyword evidence="3" id="KW-0217">Developmental protein</keyword>
<keyword evidence="7" id="KW-0812">Transmembrane</keyword>
<feature type="domain" description="BPTI/Kunitz inhibitor" evidence="23">
    <location>
        <begin position="1825"/>
        <end position="1875"/>
    </location>
</feature>
<dbReference type="FunFam" id="2.60.120.830:FF:000001">
    <property type="entry name" value="A disintegrin and metalloproteinase with thrombospondin motifs 1"/>
    <property type="match status" value="1"/>
</dbReference>
<dbReference type="FunFam" id="4.10.410.10:FF:000017">
    <property type="entry name" value="papilin isoform X2"/>
    <property type="match status" value="1"/>
</dbReference>
<dbReference type="Proteomes" id="UP001367676">
    <property type="component" value="Unassembled WGS sequence"/>
</dbReference>
<feature type="domain" description="BPTI/Kunitz inhibitor" evidence="23">
    <location>
        <begin position="1885"/>
        <end position="1935"/>
    </location>
</feature>
<dbReference type="SMART" id="SM00209">
    <property type="entry name" value="TSP1"/>
    <property type="match status" value="6"/>
</dbReference>
<dbReference type="Pfam" id="PF08686">
    <property type="entry name" value="PLAC"/>
    <property type="match status" value="1"/>
</dbReference>
<evidence type="ECO:0000259" key="27">
    <source>
        <dbReference type="PROSITE" id="PS51670"/>
    </source>
</evidence>
<dbReference type="GO" id="GO:0048812">
    <property type="term" value="P:neuron projection morphogenesis"/>
    <property type="evidence" value="ECO:0007669"/>
    <property type="project" value="UniProtKB-ARBA"/>
</dbReference>
<feature type="compositionally biased region" description="Low complexity" evidence="22">
    <location>
        <begin position="263"/>
        <end position="294"/>
    </location>
</feature>
<keyword evidence="15" id="KW-0472">Membrane</keyword>
<evidence type="ECO:0000256" key="20">
    <source>
        <dbReference type="ARBA" id="ARBA00074534"/>
    </source>
</evidence>
<dbReference type="InterPro" id="IPR013098">
    <property type="entry name" value="Ig_I-set"/>
</dbReference>
<name>A0AAN9TRV4_9HEMI</name>
<keyword evidence="11" id="KW-0130">Cell adhesion</keyword>
<dbReference type="InterPro" id="IPR007110">
    <property type="entry name" value="Ig-like_dom"/>
</dbReference>
<evidence type="ECO:0000259" key="23">
    <source>
        <dbReference type="PROSITE" id="PS50279"/>
    </source>
</evidence>
<dbReference type="GO" id="GO:0016020">
    <property type="term" value="C:membrane"/>
    <property type="evidence" value="ECO:0007669"/>
    <property type="project" value="UniProtKB-SubCell"/>
</dbReference>
<dbReference type="Pfam" id="PF19030">
    <property type="entry name" value="TSP1_ADAMTS"/>
    <property type="match status" value="6"/>
</dbReference>
<feature type="compositionally biased region" description="Polar residues" evidence="22">
    <location>
        <begin position="1009"/>
        <end position="1048"/>
    </location>
</feature>
<dbReference type="EMBL" id="JBBCAQ010000006">
    <property type="protein sequence ID" value="KAK7602968.1"/>
    <property type="molecule type" value="Genomic_DNA"/>
</dbReference>
<comment type="caution">
    <text evidence="28">The sequence shown here is derived from an EMBL/GenBank/DDBJ whole genome shotgun (WGS) entry which is preliminary data.</text>
</comment>
<dbReference type="InterPro" id="IPR013273">
    <property type="entry name" value="ADAMTS/ADAMTS-like"/>
</dbReference>
<evidence type="ECO:0000256" key="19">
    <source>
        <dbReference type="ARBA" id="ARBA00061693"/>
    </source>
</evidence>
<keyword evidence="18" id="KW-0393">Immunoglobulin domain</keyword>
<sequence length="2676" mass="291711">MKVLRSEIRIQAPSDSVGQKVIKLVMIDDYDFGHFELVIKTTILLNPNNVFMNVRIIDTTIMGLDTIDRPIVPNIITMKILTKLSMENGDLGHQLANVHALVEVVSHMMCDNVTQSVGIDMSQGKDRTIFTITSAHDPNSDPVPFGNPSLTFREVRFRRNYRMRYPLSLPVLQTQNVPGSTSSTDVSNTSTRGLNRSTSIVDSNNSQSLADSAATNSSTTSSSSASSVSSTASSSTASTSIVSSIAASGPAENPSGLSAGTEVTGSGQTGSGQTTAASAAGTTTNATVASSAANEQISPLMWDVPSDSEESDWSTDSDSTYVTTSDSMDSSQRSSSAASSSSEHSQSFLRPDGNPLCHGSAKRYYSCNIHDCPDPYFDFRAYQCSLFDQVPFDKFQYRWIPYTKGMNKCELNCMPVNERFYYQHKKKVIDGTRCDDEKQDICVNGKCLPVGCDRLLGSPAREDVCRVCEGDGSSCNTIRGIENRNDFSVGYNDLFVIPAGAVNIRVREVQPTNNYLSIRNSSGHYYLNGNWRIDFPKKNRFIGTVFHYERRSLGLASPESITALGPISESIIIVILYQERNPGIEYEYSISKNVTTTDPDGYRWIYGEFFNCSATCGGGYRSRPVWCAKRRDESPVSNNLCDPAQEPIRNQTCNTQPCPPQWIVGEWSECSHSCGFNGTQSRTVHCEQIISNGKPSIVENFLCTSNGEESPPTNQSCNVGLPCPKWYVGPWKACDKLCGDGFHRRDVRCYYKIDGRISVTKDSNCPEAKPEFQKPCFLRPCEGVDWIISEWSGCSDQCDVTTETKTAVCSTSHGKIYPDKFCKKSKLPPLVRDCKAPACEYLWYANQWSECSSKCGAGIQTRKVFCGTVKDDKIVKVVDKKCDPKKKEESSRNCTGTGVCQGDWFAGPWSECTKKCSGGIKTRKVFCFVENKTVEVSNCDREKIIFASADCNNQPCGDDQILPVEPSKKVFEEGSEFECENKANNIVTVSNNADLSKYLNNESIVITTPTESILEPETTTGDAEPSTTVLDETTLDSSTPTEESSTQGKEIVRRKRSSNNDTSTVLSSDTTDSTIDFNTTDSTTDSSTTDSSTTDNLMPEENTTDNATETSTDVSTNTSDSSTSSETDSTLVINSDVTDSSTRMPESSNATDSLNTSDTTVETGESSSSPFTPSEITITSNSTESTISSESSDTTTALSSENSTSSSSESPSSPISSQTSTESTETTASETPSMSSESSTSSAATSASTESSSEIFPTSPDTQSSSEMSSTSPGTTSSSDFPTDLFSSSTPVNPTGTRFKTETTKQCRMVRKEPKCELSEFGCCIDGKSLAKGPFSEGCPEISTCQETQYGCCSDGVTPADNAKGENCPQTPCNETLFGCCPDGVSATTGNDNEGCPVETTTLEYSCKDSQYGCCPNGISTASGPNFSGCFECVDGSGDCTSSCNETVYGCCPDGFSPALGTNFTGCYDDTTTETEWTDSSTSEGPEPTTLSPCIDSEFGCCKDNETAASGPNGEGCNQVPVNCTESEFGCCNDGVTPAAHGANKEGCCLNALYGCCPDNVVAAIGPNFEGCGCQYSPYGCCPDNATAARGPKNQGCGCEYSEFGCCPNKYTEAKGPNYEGCPCYTYQFGCCPDGVTRSRGPSFQGCTCEYTEFGCCSDGKTPASNASRICTCEASKYGCCPDGVTEARDDEFLGCDNIPLKPGDVCSQPKDHGPCRDFTVKWFFDQEYGSCSRFWYGGCEGNANRFKSQEECKSVCVEPVGRDACLLPKIAGPCESYYPSWYYDPKVKQCRQFIYSGCLGNNNKFQSFAECEQQCMESDHLEPCDQAVSEGPCKGNFTRWYFDKKEASCKTFNYGGCKGNRNNFLTEMACQQQCLQPGKSRQECLLPRAPGNCAEKYPRWFFDQSVNRCAPFYYTGCGGNTNNFQTRDICEKFCPPRVAQQLCTLPAVAGECYNYTERWYFNSLENQCRLFYYGGCGGNENNFLTEFDCRHRCISSSEVSPVPPPPPPPPSRATPSSTVVQPLGPVITQADVCRQPADRGPCDQQITSWHYDAALGKCLEFSFSGCGGNQNRFENEDHCTRYCSFLRSSPETAVTLPPQSSCEVARRDCENLKNCPYGVERWVDSDNCERCGCYNPCKSHECPVNQQCAFESYRNQEGNAEYRPVCRLILKPGGCPYLNDSQQCGVSCRTDADCLGDDKCCSHNCGYACVPPLLDGILPTSVPVPTTRAPEWITLPQPSGEFAPQIEEANTEFNVESEEGNYATLRCVAFGNPKPVITWRKGGTIIDRSVSRYKLTDGILQVVSLRQSDSGMYICSADNGVGTPAVKEFTLTVKDAVERPAAILSDAVPSVVVTLGAPTTLRCYAYGYPNPVVTWWKEEHIINQTDLYQQGRDHSLVITRVIMRTLGPYTCQAYNGKGRAASWTLTLHAVGPVLPLSSEDQPYAIYLIPPPLSPPQISTLSPSTAITTPSSTTGHREFTVPVQTSIQTNETIYSPGSEISIPCDVEGYPTPQVAWYKNNEPIVSNEKIFISETFRLQIPDANHNDSGEYRCTAVNKYSSSSSSITISVEGIYVHPNCTDNPFFANCDLIVKGQFCKHQYYAKFCCRSCTLKGQLSPIGGHLDYSIGDNGNSYQESSTRFKRHARHARSILHKTTPLLPPTQRSTNVQDLVKKLFS</sequence>
<feature type="compositionally biased region" description="Low complexity" evidence="22">
    <location>
        <begin position="1059"/>
        <end position="1096"/>
    </location>
</feature>
<dbReference type="GO" id="GO:0030198">
    <property type="term" value="P:extracellular matrix organization"/>
    <property type="evidence" value="ECO:0007669"/>
    <property type="project" value="InterPro"/>
</dbReference>
<feature type="region of interest" description="Disordered" evidence="22">
    <location>
        <begin position="173"/>
        <end position="349"/>
    </location>
</feature>
<evidence type="ECO:0000256" key="1">
    <source>
        <dbReference type="ARBA" id="ARBA00004167"/>
    </source>
</evidence>
<feature type="domain" description="ShKT" evidence="27">
    <location>
        <begin position="2578"/>
        <end position="2612"/>
    </location>
</feature>
<evidence type="ECO:0000256" key="21">
    <source>
        <dbReference type="PROSITE-ProRule" id="PRU01005"/>
    </source>
</evidence>
<accession>A0AAN9TRV4</accession>
<feature type="domain" description="Ig-like" evidence="24">
    <location>
        <begin position="2245"/>
        <end position="2333"/>
    </location>
</feature>
<evidence type="ECO:0000256" key="7">
    <source>
        <dbReference type="ARBA" id="ARBA00022692"/>
    </source>
</evidence>
<feature type="domain" description="BPTI/Kunitz inhibitor" evidence="23">
    <location>
        <begin position="2034"/>
        <end position="2084"/>
    </location>
</feature>
<dbReference type="Gene3D" id="2.60.40.10">
    <property type="entry name" value="Immunoglobulins"/>
    <property type="match status" value="3"/>
</dbReference>
<dbReference type="PANTHER" id="PTHR13723">
    <property type="entry name" value="ADAMTS A DISINTEGRIN AND METALLOPROTEASE WITH THROMBOSPONDIN MOTIFS PROTEASE"/>
    <property type="match status" value="1"/>
</dbReference>
<evidence type="ECO:0000313" key="28">
    <source>
        <dbReference type="EMBL" id="KAK7602968.1"/>
    </source>
</evidence>
<evidence type="ECO:0000256" key="2">
    <source>
        <dbReference type="ARBA" id="ARBA00004302"/>
    </source>
</evidence>
<dbReference type="FunFam" id="2.60.40.10:FF:000032">
    <property type="entry name" value="palladin isoform X1"/>
    <property type="match status" value="1"/>
</dbReference>
<evidence type="ECO:0000256" key="9">
    <source>
        <dbReference type="ARBA" id="ARBA00022737"/>
    </source>
</evidence>
<feature type="domain" description="BPTI/Kunitz inhibitor" evidence="23">
    <location>
        <begin position="1707"/>
        <end position="1757"/>
    </location>
</feature>
<dbReference type="PROSITE" id="PS51390">
    <property type="entry name" value="WAP"/>
    <property type="match status" value="1"/>
</dbReference>
<feature type="compositionally biased region" description="Low complexity" evidence="22">
    <location>
        <begin position="212"/>
        <end position="248"/>
    </location>
</feature>
<feature type="compositionally biased region" description="Low complexity" evidence="22">
    <location>
        <begin position="180"/>
        <end position="191"/>
    </location>
</feature>
<feature type="domain" description="WAP" evidence="26">
    <location>
        <begin position="2169"/>
        <end position="2214"/>
    </location>
</feature>
<dbReference type="FunFam" id="2.20.100.10:FF:000005">
    <property type="entry name" value="ADAM metallopeptidase with thrombospondin type 1 motif 9"/>
    <property type="match status" value="1"/>
</dbReference>
<dbReference type="InterPro" id="IPR010909">
    <property type="entry name" value="PLAC"/>
</dbReference>
<feature type="disulfide bond" evidence="21">
    <location>
        <begin position="2596"/>
        <end position="2609"/>
    </location>
</feature>
<dbReference type="SMART" id="SM00131">
    <property type="entry name" value="KU"/>
    <property type="match status" value="6"/>
</dbReference>
<dbReference type="Pfam" id="PF13927">
    <property type="entry name" value="Ig_3"/>
    <property type="match status" value="1"/>
</dbReference>
<dbReference type="PANTHER" id="PTHR13723:SF281">
    <property type="entry name" value="PAPILIN"/>
    <property type="match status" value="1"/>
</dbReference>
<feature type="compositionally biased region" description="Polar residues" evidence="22">
    <location>
        <begin position="192"/>
        <end position="210"/>
    </location>
</feature>
<dbReference type="Gene3D" id="4.10.410.10">
    <property type="entry name" value="Pancreatic trypsin inhibitor Kunitz domain"/>
    <property type="match status" value="6"/>
</dbReference>
<dbReference type="InterPro" id="IPR036880">
    <property type="entry name" value="Kunitz_BPTI_sf"/>
</dbReference>
<dbReference type="PROSITE" id="PS50279">
    <property type="entry name" value="BPTI_KUNITZ_2"/>
    <property type="match status" value="6"/>
</dbReference>
<dbReference type="Gene3D" id="2.20.100.10">
    <property type="entry name" value="Thrombospondin type-1 (TSP1) repeat"/>
    <property type="match status" value="5"/>
</dbReference>
<dbReference type="InterPro" id="IPR002223">
    <property type="entry name" value="Kunitz_BPTI"/>
</dbReference>
<evidence type="ECO:0000256" key="11">
    <source>
        <dbReference type="ARBA" id="ARBA00022889"/>
    </source>
</evidence>
<keyword evidence="29" id="KW-1185">Reference proteome</keyword>
<feature type="region of interest" description="Disordered" evidence="22">
    <location>
        <begin position="1999"/>
        <end position="2019"/>
    </location>
</feature>
<keyword evidence="10" id="KW-0084">Basement membrane</keyword>
<dbReference type="FunFam" id="2.60.40.10:FF:000017">
    <property type="entry name" value="Down syndrome cell adhesion molecule b"/>
    <property type="match status" value="1"/>
</dbReference>
<evidence type="ECO:0000256" key="4">
    <source>
        <dbReference type="ARBA" id="ARBA00022525"/>
    </source>
</evidence>
<dbReference type="InterPro" id="IPR036645">
    <property type="entry name" value="Elafin-like_sf"/>
</dbReference>
<keyword evidence="12" id="KW-0722">Serine protease inhibitor</keyword>
<dbReference type="InterPro" id="IPR036179">
    <property type="entry name" value="Ig-like_dom_sf"/>
</dbReference>
<comment type="similarity">
    <text evidence="19">Belongs to the papilin family.</text>
</comment>
<keyword evidence="17" id="KW-0325">Glycoprotein</keyword>
<keyword evidence="4" id="KW-0964">Secreted</keyword>
<feature type="domain" description="Ig-like" evidence="24">
    <location>
        <begin position="2482"/>
        <end position="2568"/>
    </location>
</feature>
<dbReference type="PROSITE" id="PS50835">
    <property type="entry name" value="IG_LIKE"/>
    <property type="match status" value="3"/>
</dbReference>
<dbReference type="SMART" id="SM00408">
    <property type="entry name" value="IGc2"/>
    <property type="match status" value="3"/>
</dbReference>
<feature type="domain" description="BPTI/Kunitz inhibitor" evidence="23">
    <location>
        <begin position="1766"/>
        <end position="1816"/>
    </location>
</feature>
<dbReference type="InterPro" id="IPR008197">
    <property type="entry name" value="WAP_dom"/>
</dbReference>
<feature type="compositionally biased region" description="Low complexity" evidence="22">
    <location>
        <begin position="316"/>
        <end position="347"/>
    </location>
</feature>
<dbReference type="InterPro" id="IPR010294">
    <property type="entry name" value="ADAMTS_spacer1"/>
</dbReference>